<accession>A0A2D2W4J4</accession>
<dbReference type="EMBL" id="MF919534">
    <property type="protein sequence ID" value="ATS93013.1"/>
    <property type="molecule type" value="Genomic_DNA"/>
</dbReference>
<sequence length="57" mass="6328">MRKCSTCDQPFENGEPTVLVSGEAMHPWCDLTPGRGGTCDTDNCHWRWTYHAGACVV</sequence>
<name>A0A2D2W4J4_9CAUD</name>
<proteinExistence type="predicted"/>
<reference evidence="1 2" key="1">
    <citation type="submission" date="2017-09" db="EMBL/GenBank/DDBJ databases">
        <authorList>
            <person name="Pradhan P."/>
            <person name="Aluri L.S."/>
            <person name="Anandarajan D."/>
            <person name="Beiriger J.C."/>
            <person name="Bethamcharla R."/>
            <person name="Betini N."/>
            <person name="Bhatt S.D."/>
            <person name="Chengalvala S."/>
            <person name="Cox N.E."/>
            <person name="Delvadia B.P."/>
            <person name="Desai A.S."/>
            <person name="Devaney A.M."/>
            <person name="Doyle B.K."/>
            <person name="Edgerton A.O."/>
            <person name="Erlich M.C."/>
            <person name="Fitzpatrick K.C."/>
            <person name="Gajjar E.A."/>
            <person name="Ganguly A."/>
            <person name="Gill R.S."/>
            <person name="Goldman M.G."/>
            <person name="Good P.M."/>
            <person name="Gupta N."/>
            <person name="Haddad L.M."/>
            <person name="Han E.J."/>
            <person name="Jain S."/>
            <person name="Jiang A."/>
            <person name="Jurgielewicz A.D."/>
            <person name="Kainth D.K."/>
            <person name="Karam J.M."/>
            <person name="Kodavatiganti M."/>
            <person name="Kriete S.J."/>
            <person name="MacDonald C.E."/>
            <person name="Maret J.P."/>
            <person name="Mathew A.E."/>
            <person name="Nako S."/>
            <person name="Natrajan M."/>
            <person name="Nishu N.M."/>
            <person name="Parikh A."/>
            <person name="Patel N."/>
            <person name="Patel P.D."/>
            <person name="Patel S."/>
            <person name="Patra K."/>
            <person name="Pumpuckdee D."/>
            <person name="Rai K."/>
            <person name="Ramanathan A."/>
            <person name="Sarkar A."/>
            <person name="Schaffer B.L."/>
            <person name="Shah P."/>
            <person name="Tata R.K."/>
            <person name="Tawfik A.H."/>
            <person name="Thuremella B.T."/>
            <person name="Toma J."/>
            <person name="Tran T.L."/>
            <person name="Veera S."/>
            <person name="Vemulapalli V.K."/>
            <person name="Vidas T.V."/>
            <person name="Vieira K.S."/>
            <person name="Vijayakumar G."/>
            <person name="Walor T.A."/>
            <person name="White C.R."/>
            <person name="Wong B.M."/>
            <person name="Zhao Sl."/>
            <person name="McDonald M.T."/>
            <person name="Dalia R."/>
            <person name="Little J.L."/>
            <person name="Gurney S.M.R."/>
            <person name="Bollivar D.W."/>
            <person name="Garlena R.A."/>
            <person name="Russell D.A."/>
            <person name="Pope W.H."/>
            <person name="Jacobs-Sera D."/>
            <person name="Hendrix R.W."/>
            <person name="Hatfull G.F."/>
        </authorList>
    </citation>
    <scope>NUCLEOTIDE SEQUENCE [LARGE SCALE GENOMIC DNA]</scope>
</reference>
<dbReference type="Proteomes" id="UP000240916">
    <property type="component" value="Segment"/>
</dbReference>
<protein>
    <submittedName>
        <fullName evidence="1">Uncharacterized protein</fullName>
    </submittedName>
</protein>
<organism evidence="1 2">
    <name type="scientific">Mycobacterium phage Superphikiman</name>
    <dbReference type="NCBI Taxonomy" id="2041551"/>
    <lineage>
        <taxon>Viruses</taxon>
        <taxon>Duplodnaviria</taxon>
        <taxon>Heunggongvirae</taxon>
        <taxon>Uroviricota</taxon>
        <taxon>Caudoviricetes</taxon>
        <taxon>Omegavirus</taxon>
        <taxon>Omegavirus courthouse</taxon>
    </lineage>
</organism>
<evidence type="ECO:0000313" key="1">
    <source>
        <dbReference type="EMBL" id="ATS93013.1"/>
    </source>
</evidence>
<gene>
    <name evidence="1" type="ORF">SEA_SUPERPHIKIMAN_172</name>
</gene>
<evidence type="ECO:0000313" key="2">
    <source>
        <dbReference type="Proteomes" id="UP000240916"/>
    </source>
</evidence>